<dbReference type="InterPro" id="IPR011004">
    <property type="entry name" value="Trimer_LpxA-like_sf"/>
</dbReference>
<dbReference type="CDD" id="cd03354">
    <property type="entry name" value="LbH_SAT"/>
    <property type="match status" value="1"/>
</dbReference>
<reference evidence="7 8" key="1">
    <citation type="submission" date="2014-02" db="EMBL/GenBank/DDBJ databases">
        <title>The small core and large imbalanced accessory genome model reveals a collaborative survival strategy of Sorangium cellulosum strains in nature.</title>
        <authorList>
            <person name="Han K."/>
            <person name="Peng R."/>
            <person name="Blom J."/>
            <person name="Li Y.-Z."/>
        </authorList>
    </citation>
    <scope>NUCLEOTIDE SEQUENCE [LARGE SCALE GENOMIC DNA]</scope>
    <source>
        <strain evidence="7 8">So0008-312</strain>
    </source>
</reference>
<evidence type="ECO:0000256" key="1">
    <source>
        <dbReference type="ARBA" id="ARBA00007274"/>
    </source>
</evidence>
<protein>
    <recommendedName>
        <fullName evidence="5">Serine acetyltransferase</fullName>
        <ecNumber evidence="5">2.3.1.30</ecNumber>
    </recommendedName>
</protein>
<comment type="similarity">
    <text evidence="1 5">Belongs to the transferase hexapeptide repeat family.</text>
</comment>
<feature type="region of interest" description="Disordered" evidence="6">
    <location>
        <begin position="168"/>
        <end position="196"/>
    </location>
</feature>
<dbReference type="InterPro" id="IPR005881">
    <property type="entry name" value="Ser_O-AcTrfase"/>
</dbReference>
<keyword evidence="3" id="KW-0677">Repeat</keyword>
<evidence type="ECO:0000313" key="8">
    <source>
        <dbReference type="Proteomes" id="UP000075260"/>
    </source>
</evidence>
<proteinExistence type="inferred from homology"/>
<dbReference type="InterPro" id="IPR018357">
    <property type="entry name" value="Hexapep_transf_CS"/>
</dbReference>
<dbReference type="EMBL" id="JEMA01000783">
    <property type="protein sequence ID" value="KYF65973.1"/>
    <property type="molecule type" value="Genomic_DNA"/>
</dbReference>
<gene>
    <name evidence="7" type="ORF">BE15_47355</name>
</gene>
<keyword evidence="4 5" id="KW-0012">Acyltransferase</keyword>
<comment type="caution">
    <text evidence="7">The sequence shown here is derived from an EMBL/GenBank/DDBJ whole genome shotgun (WGS) entry which is preliminary data.</text>
</comment>
<keyword evidence="2 5" id="KW-0808">Transferase</keyword>
<dbReference type="Proteomes" id="UP000075260">
    <property type="component" value="Unassembled WGS sequence"/>
</dbReference>
<dbReference type="InterPro" id="IPR001451">
    <property type="entry name" value="Hexapep"/>
</dbReference>
<dbReference type="RefSeq" id="WP_061610767.1">
    <property type="nucleotide sequence ID" value="NZ_JEMA01000783.1"/>
</dbReference>
<feature type="compositionally biased region" description="Low complexity" evidence="6">
    <location>
        <begin position="177"/>
        <end position="196"/>
    </location>
</feature>
<dbReference type="PANTHER" id="PTHR42811">
    <property type="entry name" value="SERINE ACETYLTRANSFERASE"/>
    <property type="match status" value="1"/>
</dbReference>
<name>A0A150QDI7_SORCE</name>
<dbReference type="Pfam" id="PF00132">
    <property type="entry name" value="Hexapep"/>
    <property type="match status" value="1"/>
</dbReference>
<dbReference type="EC" id="2.3.1.30" evidence="5"/>
<evidence type="ECO:0000256" key="2">
    <source>
        <dbReference type="ARBA" id="ARBA00022679"/>
    </source>
</evidence>
<dbReference type="PROSITE" id="PS00101">
    <property type="entry name" value="HEXAPEP_TRANSFERASES"/>
    <property type="match status" value="1"/>
</dbReference>
<evidence type="ECO:0000256" key="4">
    <source>
        <dbReference type="ARBA" id="ARBA00023315"/>
    </source>
</evidence>
<evidence type="ECO:0000256" key="3">
    <source>
        <dbReference type="ARBA" id="ARBA00022737"/>
    </source>
</evidence>
<dbReference type="AlphaFoldDB" id="A0A150QDI7"/>
<organism evidence="7 8">
    <name type="scientific">Sorangium cellulosum</name>
    <name type="common">Polyangium cellulosum</name>
    <dbReference type="NCBI Taxonomy" id="56"/>
    <lineage>
        <taxon>Bacteria</taxon>
        <taxon>Pseudomonadati</taxon>
        <taxon>Myxococcota</taxon>
        <taxon>Polyangia</taxon>
        <taxon>Polyangiales</taxon>
        <taxon>Polyangiaceae</taxon>
        <taxon>Sorangium</taxon>
    </lineage>
</organism>
<dbReference type="PIRSF" id="PIRSF000441">
    <property type="entry name" value="CysE"/>
    <property type="match status" value="1"/>
</dbReference>
<dbReference type="GO" id="GO:0005737">
    <property type="term" value="C:cytoplasm"/>
    <property type="evidence" value="ECO:0007669"/>
    <property type="project" value="InterPro"/>
</dbReference>
<dbReference type="SUPFAM" id="SSF51161">
    <property type="entry name" value="Trimeric LpxA-like enzymes"/>
    <property type="match status" value="1"/>
</dbReference>
<dbReference type="Gene3D" id="2.160.10.10">
    <property type="entry name" value="Hexapeptide repeat proteins"/>
    <property type="match status" value="1"/>
</dbReference>
<evidence type="ECO:0000256" key="6">
    <source>
        <dbReference type="SAM" id="MobiDB-lite"/>
    </source>
</evidence>
<sequence>MLRTLRLIAADVRQKATWCYGSDPLPTILKTLATDGTAAMVLYRFTQAARAHRMPVLEMVLNKATNLAGGCVIGRGADFGPGFVLIHSNGVVINGNVRGGSNVLIEHQVTIGADRRQTPVLGSDLFIGAGAKIVGGVTVGDGARIGANAVVVHDVAPNTTVVGIPAKPVQRREDRAAQAAARPTAPNAEETNGSQS</sequence>
<dbReference type="InterPro" id="IPR045304">
    <property type="entry name" value="LbH_SAT"/>
</dbReference>
<dbReference type="GO" id="GO:0006535">
    <property type="term" value="P:cysteine biosynthetic process from serine"/>
    <property type="evidence" value="ECO:0007669"/>
    <property type="project" value="InterPro"/>
</dbReference>
<accession>A0A150QDI7</accession>
<evidence type="ECO:0000256" key="5">
    <source>
        <dbReference type="PIRNR" id="PIRNR000441"/>
    </source>
</evidence>
<dbReference type="GO" id="GO:0009001">
    <property type="term" value="F:serine O-acetyltransferase activity"/>
    <property type="evidence" value="ECO:0007669"/>
    <property type="project" value="UniProtKB-EC"/>
</dbReference>
<evidence type="ECO:0000313" key="7">
    <source>
        <dbReference type="EMBL" id="KYF65973.1"/>
    </source>
</evidence>
<comment type="catalytic activity">
    <reaction evidence="5">
        <text>L-serine + acetyl-CoA = O-acetyl-L-serine + CoA</text>
        <dbReference type="Rhea" id="RHEA:24560"/>
        <dbReference type="ChEBI" id="CHEBI:33384"/>
        <dbReference type="ChEBI" id="CHEBI:57287"/>
        <dbReference type="ChEBI" id="CHEBI:57288"/>
        <dbReference type="ChEBI" id="CHEBI:58340"/>
        <dbReference type="EC" id="2.3.1.30"/>
    </reaction>
</comment>